<evidence type="ECO:0000313" key="2">
    <source>
        <dbReference type="Proteomes" id="UP001311915"/>
    </source>
</evidence>
<reference evidence="1 2" key="1">
    <citation type="submission" date="2023-10" db="EMBL/GenBank/DDBJ databases">
        <title>Genome-Wide Identification Analysis in wild type Solanum Pinnatisectum Reveals Some Genes Defensing Phytophthora Infestans.</title>
        <authorList>
            <person name="Sun C."/>
        </authorList>
    </citation>
    <scope>NUCLEOTIDE SEQUENCE [LARGE SCALE GENOMIC DNA]</scope>
    <source>
        <strain evidence="1">LQN</strain>
        <tissue evidence="1">Leaf</tissue>
    </source>
</reference>
<evidence type="ECO:0000313" key="1">
    <source>
        <dbReference type="EMBL" id="KAK4723098.1"/>
    </source>
</evidence>
<gene>
    <name evidence="1" type="ORF">R3W88_013331</name>
</gene>
<dbReference type="Proteomes" id="UP001311915">
    <property type="component" value="Unassembled WGS sequence"/>
</dbReference>
<protein>
    <submittedName>
        <fullName evidence="1">Uncharacterized protein</fullName>
    </submittedName>
</protein>
<name>A0AAV9LC28_9SOLN</name>
<proteinExistence type="predicted"/>
<sequence>MMMLSNPQSFSKDVNRLYSNAKILGANEIGLHLFSNIIGFSAICIADLLSVNTLIGSVTGKFNSASNLANHTNSATRAARLLYSASAELLLTICYFLDFQEIKESPSFTTYPVTDLRVL</sequence>
<organism evidence="1 2">
    <name type="scientific">Solanum pinnatisectum</name>
    <name type="common">tansyleaf nightshade</name>
    <dbReference type="NCBI Taxonomy" id="50273"/>
    <lineage>
        <taxon>Eukaryota</taxon>
        <taxon>Viridiplantae</taxon>
        <taxon>Streptophyta</taxon>
        <taxon>Embryophyta</taxon>
        <taxon>Tracheophyta</taxon>
        <taxon>Spermatophyta</taxon>
        <taxon>Magnoliopsida</taxon>
        <taxon>eudicotyledons</taxon>
        <taxon>Gunneridae</taxon>
        <taxon>Pentapetalae</taxon>
        <taxon>asterids</taxon>
        <taxon>lamiids</taxon>
        <taxon>Solanales</taxon>
        <taxon>Solanaceae</taxon>
        <taxon>Solanoideae</taxon>
        <taxon>Solaneae</taxon>
        <taxon>Solanum</taxon>
    </lineage>
</organism>
<dbReference type="EMBL" id="JAWPEI010000007">
    <property type="protein sequence ID" value="KAK4723098.1"/>
    <property type="molecule type" value="Genomic_DNA"/>
</dbReference>
<keyword evidence="2" id="KW-1185">Reference proteome</keyword>
<accession>A0AAV9LC28</accession>
<dbReference type="AlphaFoldDB" id="A0AAV9LC28"/>
<comment type="caution">
    <text evidence="1">The sequence shown here is derived from an EMBL/GenBank/DDBJ whole genome shotgun (WGS) entry which is preliminary data.</text>
</comment>